<dbReference type="KEGG" id="ddn:DND132_2462"/>
<keyword evidence="3" id="KW-1185">Reference proteome</keyword>
<accession>F0JCI5</accession>
<name>F0JCI5_9BACT</name>
<dbReference type="AlphaFoldDB" id="F0JCI5"/>
<proteinExistence type="predicted"/>
<feature type="chain" id="PRO_5003254898" evidence="1">
    <location>
        <begin position="22"/>
        <end position="160"/>
    </location>
</feature>
<keyword evidence="1" id="KW-0732">Signal</keyword>
<feature type="signal peptide" evidence="1">
    <location>
        <begin position="1"/>
        <end position="21"/>
    </location>
</feature>
<dbReference type="HOGENOM" id="CLU_1649395_0_0_7"/>
<reference evidence="2 3" key="1">
    <citation type="journal article" date="2011" name="J. Bacteriol.">
        <title>Genome sequence of the mercury-methylating strain Desulfovibrio desulfuricans ND132.</title>
        <authorList>
            <person name="Brown S.D."/>
            <person name="Gilmour C.C."/>
            <person name="Kucken A.M."/>
            <person name="Wall J.D."/>
            <person name="Elias D.A."/>
            <person name="Brandt C.C."/>
            <person name="Podar M."/>
            <person name="Chertkov O."/>
            <person name="Held B."/>
            <person name="Bruce D.C."/>
            <person name="Detter J.C."/>
            <person name="Tapia R."/>
            <person name="Han C.S."/>
            <person name="Goodwin L.A."/>
            <person name="Cheng J.F."/>
            <person name="Pitluck S."/>
            <person name="Woyke T."/>
            <person name="Mikhailova N."/>
            <person name="Ivanova N.N."/>
            <person name="Han J."/>
            <person name="Lucas S."/>
            <person name="Lapidus A.L."/>
            <person name="Land M.L."/>
            <person name="Hauser L.J."/>
            <person name="Palumbo A.V."/>
        </authorList>
    </citation>
    <scope>NUCLEOTIDE SEQUENCE [LARGE SCALE GENOMIC DNA]</scope>
    <source>
        <strain evidence="2 3">ND132</strain>
    </source>
</reference>
<organism evidence="2 3">
    <name type="scientific">Pseudodesulfovibrio mercurii</name>
    <dbReference type="NCBI Taxonomy" id="641491"/>
    <lineage>
        <taxon>Bacteria</taxon>
        <taxon>Pseudomonadati</taxon>
        <taxon>Thermodesulfobacteriota</taxon>
        <taxon>Desulfovibrionia</taxon>
        <taxon>Desulfovibrionales</taxon>
        <taxon>Desulfovibrionaceae</taxon>
    </lineage>
</organism>
<protein>
    <submittedName>
        <fullName evidence="2">Uncharacterized protein</fullName>
    </submittedName>
</protein>
<sequence length="160" mass="18018" precursor="true">MKTTILTLLITCFMSVLPAFGQGYSDEALNRMSMDEKMSSIGFELYENAKSTVRFSNMDQMRLCVVATSAKEFVRLMDTLHMLRTIFRNTTPKDPAFLKEWRVMFMDLKLGGESLKDVIAQVTAETPIDPYTLAMLNQGADDFGLLIDEVVLELLGPADE</sequence>
<evidence type="ECO:0000256" key="1">
    <source>
        <dbReference type="SAM" id="SignalP"/>
    </source>
</evidence>
<dbReference type="EMBL" id="CP003220">
    <property type="protein sequence ID" value="EGB15665.1"/>
    <property type="molecule type" value="Genomic_DNA"/>
</dbReference>
<dbReference type="Proteomes" id="UP000007845">
    <property type="component" value="Chromosome"/>
</dbReference>
<gene>
    <name evidence="2" type="ORF">DND132_2462</name>
</gene>
<evidence type="ECO:0000313" key="3">
    <source>
        <dbReference type="Proteomes" id="UP000007845"/>
    </source>
</evidence>
<dbReference type="RefSeq" id="WP_014323091.1">
    <property type="nucleotide sequence ID" value="NC_016803.1"/>
</dbReference>
<evidence type="ECO:0000313" key="2">
    <source>
        <dbReference type="EMBL" id="EGB15665.1"/>
    </source>
</evidence>